<proteinExistence type="predicted"/>
<feature type="chain" id="PRO_5045613262" description="DUF1795 domain-containing protein" evidence="1">
    <location>
        <begin position="23"/>
        <end position="171"/>
    </location>
</feature>
<evidence type="ECO:0000313" key="2">
    <source>
        <dbReference type="EMBL" id="MFC4161023.1"/>
    </source>
</evidence>
<reference evidence="3" key="1">
    <citation type="journal article" date="2019" name="Int. J. Syst. Evol. Microbiol.">
        <title>The Global Catalogue of Microorganisms (GCM) 10K type strain sequencing project: providing services to taxonomists for standard genome sequencing and annotation.</title>
        <authorList>
            <consortium name="The Broad Institute Genomics Platform"/>
            <consortium name="The Broad Institute Genome Sequencing Center for Infectious Disease"/>
            <person name="Wu L."/>
            <person name="Ma J."/>
        </authorList>
    </citation>
    <scope>NUCLEOTIDE SEQUENCE [LARGE SCALE GENOMIC DNA]</scope>
    <source>
        <strain evidence="3">LMG 29894</strain>
    </source>
</reference>
<name>A0ABV8MRZ8_9NEIS</name>
<comment type="caution">
    <text evidence="2">The sequence shown here is derived from an EMBL/GenBank/DDBJ whole genome shotgun (WGS) entry which is preliminary data.</text>
</comment>
<accession>A0ABV8MRZ8</accession>
<evidence type="ECO:0000256" key="1">
    <source>
        <dbReference type="SAM" id="SignalP"/>
    </source>
</evidence>
<gene>
    <name evidence="2" type="ORF">ACFOW7_16935</name>
</gene>
<protein>
    <recommendedName>
        <fullName evidence="4">DUF1795 domain-containing protein</fullName>
    </recommendedName>
</protein>
<keyword evidence="3" id="KW-1185">Reference proteome</keyword>
<dbReference type="RefSeq" id="WP_378166493.1">
    <property type="nucleotide sequence ID" value="NZ_JBHSBU010000001.1"/>
</dbReference>
<feature type="signal peptide" evidence="1">
    <location>
        <begin position="1"/>
        <end position="22"/>
    </location>
</feature>
<evidence type="ECO:0000313" key="3">
    <source>
        <dbReference type="Proteomes" id="UP001595791"/>
    </source>
</evidence>
<organism evidence="2 3">
    <name type="scientific">Chitinimonas lacunae</name>
    <dbReference type="NCBI Taxonomy" id="1963018"/>
    <lineage>
        <taxon>Bacteria</taxon>
        <taxon>Pseudomonadati</taxon>
        <taxon>Pseudomonadota</taxon>
        <taxon>Betaproteobacteria</taxon>
        <taxon>Neisseriales</taxon>
        <taxon>Chitinibacteraceae</taxon>
        <taxon>Chitinimonas</taxon>
    </lineage>
</organism>
<keyword evidence="1" id="KW-0732">Signal</keyword>
<evidence type="ECO:0008006" key="4">
    <source>
        <dbReference type="Google" id="ProtNLM"/>
    </source>
</evidence>
<dbReference type="Proteomes" id="UP001595791">
    <property type="component" value="Unassembled WGS sequence"/>
</dbReference>
<dbReference type="EMBL" id="JBHSBU010000001">
    <property type="protein sequence ID" value="MFC4161023.1"/>
    <property type="molecule type" value="Genomic_DNA"/>
</dbReference>
<sequence>MRYFAASLALSGALALSVAAQAEPLAPKSLQRLAWNLDGASWEVDKDGASDKGQPEVSVFHKNAGIMVSLQENNSAATVDAHWQEYVKATRAVSRVFNEVSVPSELKPPAGFSCRAEESSLGDDPPNKTRVLCGAVQGKTLALLSLTLPKEEWRPHLQDLNAMLKGISWRN</sequence>